<sequence length="418" mass="48784">MEPQKDGEDLVTHQHPIFTQLGSQDTLRSSRSPPADASSNSPEDDCFFNFNIHRCSHYLVPVFVMSFEANTHALKRTLRSRSFWQWISLAAGLYLLIRLLRPPPPKPVRHTFEPLHVTPVSEESNDGIDWTRYAYVQYVTDKEYLCNSLMMFESLHRLGSKADRVLLYPQDWELYPKPKTWESMFLRQAQDDYKVHIVPVRPQHSESGEGTWAESFTKLLAFKQTQYDRVLSLDSDATILKPLDELFFLPDHPVAAPHAYWLPDVDTISSAILLIKPSMYEFKRVMKSMYSRSSSNEFYDMEVINDLYAGNAMILPNEHWVVSGEFRRKSHDGYLDEGETWDPQRVLNETKLVHFSDWPRPKPWFPASEEILLKTMPACDTMPGSAHKDCRNRDAWNWLYSDFQERRERVCGVAFTLY</sequence>
<dbReference type="Proteomes" id="UP000310039">
    <property type="component" value="Unassembled WGS sequence"/>
</dbReference>
<feature type="compositionally biased region" description="Low complexity" evidence="1">
    <location>
        <begin position="29"/>
        <end position="40"/>
    </location>
</feature>
<proteinExistence type="predicted"/>
<reference evidence="2 3" key="1">
    <citation type="submission" date="2018-10" db="EMBL/GenBank/DDBJ databases">
        <title>Fifty Aureobasidium pullulans genomes reveal a recombining polyextremotolerant generalist.</title>
        <authorList>
            <person name="Gostincar C."/>
            <person name="Turk M."/>
            <person name="Zajc J."/>
            <person name="Gunde-Cimerman N."/>
        </authorList>
    </citation>
    <scope>NUCLEOTIDE SEQUENCE [LARGE SCALE GENOMIC DNA]</scope>
    <source>
        <strain evidence="2 3">EXF-3403</strain>
    </source>
</reference>
<gene>
    <name evidence="2" type="ORF">D6C84_08305</name>
</gene>
<accession>A0A4S9XFC8</accession>
<protein>
    <submittedName>
        <fullName evidence="2">Nucleotide-diphospho-sugar transferase</fullName>
    </submittedName>
</protein>
<name>A0A4S9XFC8_AURPU</name>
<dbReference type="AlphaFoldDB" id="A0A4S9XFC8"/>
<dbReference type="GO" id="GO:0016740">
    <property type="term" value="F:transferase activity"/>
    <property type="evidence" value="ECO:0007669"/>
    <property type="project" value="UniProtKB-KW"/>
</dbReference>
<dbReference type="InterPro" id="IPR029044">
    <property type="entry name" value="Nucleotide-diphossugar_trans"/>
</dbReference>
<dbReference type="Gene3D" id="3.90.550.10">
    <property type="entry name" value="Spore Coat Polysaccharide Biosynthesis Protein SpsA, Chain A"/>
    <property type="match status" value="1"/>
</dbReference>
<evidence type="ECO:0000313" key="2">
    <source>
        <dbReference type="EMBL" id="THZ78085.1"/>
    </source>
</evidence>
<dbReference type="EMBL" id="QZBT01000164">
    <property type="protein sequence ID" value="THZ78085.1"/>
    <property type="molecule type" value="Genomic_DNA"/>
</dbReference>
<dbReference type="PANTHER" id="PTHR11183">
    <property type="entry name" value="GLYCOGENIN SUBFAMILY MEMBER"/>
    <property type="match status" value="1"/>
</dbReference>
<dbReference type="InterPro" id="IPR050587">
    <property type="entry name" value="GNT1/Glycosyltrans_8"/>
</dbReference>
<keyword evidence="2" id="KW-0808">Transferase</keyword>
<evidence type="ECO:0000256" key="1">
    <source>
        <dbReference type="SAM" id="MobiDB-lite"/>
    </source>
</evidence>
<evidence type="ECO:0000313" key="3">
    <source>
        <dbReference type="Proteomes" id="UP000310039"/>
    </source>
</evidence>
<organism evidence="2 3">
    <name type="scientific">Aureobasidium pullulans</name>
    <name type="common">Black yeast</name>
    <name type="synonym">Pullularia pullulans</name>
    <dbReference type="NCBI Taxonomy" id="5580"/>
    <lineage>
        <taxon>Eukaryota</taxon>
        <taxon>Fungi</taxon>
        <taxon>Dikarya</taxon>
        <taxon>Ascomycota</taxon>
        <taxon>Pezizomycotina</taxon>
        <taxon>Dothideomycetes</taxon>
        <taxon>Dothideomycetidae</taxon>
        <taxon>Dothideales</taxon>
        <taxon>Saccotheciaceae</taxon>
        <taxon>Aureobasidium</taxon>
    </lineage>
</organism>
<feature type="compositionally biased region" description="Basic and acidic residues" evidence="1">
    <location>
        <begin position="1"/>
        <end position="12"/>
    </location>
</feature>
<dbReference type="SUPFAM" id="SSF53448">
    <property type="entry name" value="Nucleotide-diphospho-sugar transferases"/>
    <property type="match status" value="1"/>
</dbReference>
<comment type="caution">
    <text evidence="2">The sequence shown here is derived from an EMBL/GenBank/DDBJ whole genome shotgun (WGS) entry which is preliminary data.</text>
</comment>
<feature type="region of interest" description="Disordered" evidence="1">
    <location>
        <begin position="1"/>
        <end position="40"/>
    </location>
</feature>